<sequence length="259" mass="29878">MRRTEPTCLCKIILENSMLCDWGAMAPLWGWIEVESSGILNNTGLTLKAIKYEHDTELVVERAAKMIYVIVLIIIHAFYFNARSRTREHDPLDPAQLNRRTVLCLISIVAIIIAMTSLAIYYCIGPRPLLMYTWQLLFLVAVLFLLLSFLCDSIAGYLAYRTAQIAFTCLGLFGYAIVFVLTLEIWRLEKRKNATYRAEYANQNADFPDWLIVLDDVAGMTALLSFNFLVYTIILSLEIENRWTGRSWELSWMRTFSCR</sequence>
<evidence type="ECO:0000256" key="1">
    <source>
        <dbReference type="SAM" id="Phobius"/>
    </source>
</evidence>
<dbReference type="AlphaFoldDB" id="A0AAN5CSP5"/>
<name>A0AAN5CSP5_9BILA</name>
<feature type="transmembrane region" description="Helical" evidence="1">
    <location>
        <begin position="63"/>
        <end position="82"/>
    </location>
</feature>
<keyword evidence="1" id="KW-1133">Transmembrane helix</keyword>
<evidence type="ECO:0000313" key="3">
    <source>
        <dbReference type="Proteomes" id="UP001328107"/>
    </source>
</evidence>
<feature type="transmembrane region" description="Helical" evidence="1">
    <location>
        <begin position="217"/>
        <end position="237"/>
    </location>
</feature>
<dbReference type="EMBL" id="BTRK01000004">
    <property type="protein sequence ID" value="GMR50043.1"/>
    <property type="molecule type" value="Genomic_DNA"/>
</dbReference>
<organism evidence="2 3">
    <name type="scientific">Pristionchus mayeri</name>
    <dbReference type="NCBI Taxonomy" id="1317129"/>
    <lineage>
        <taxon>Eukaryota</taxon>
        <taxon>Metazoa</taxon>
        <taxon>Ecdysozoa</taxon>
        <taxon>Nematoda</taxon>
        <taxon>Chromadorea</taxon>
        <taxon>Rhabditida</taxon>
        <taxon>Rhabditina</taxon>
        <taxon>Diplogasteromorpha</taxon>
        <taxon>Diplogasteroidea</taxon>
        <taxon>Neodiplogasteridae</taxon>
        <taxon>Pristionchus</taxon>
    </lineage>
</organism>
<feature type="transmembrane region" description="Helical" evidence="1">
    <location>
        <begin position="134"/>
        <end position="158"/>
    </location>
</feature>
<gene>
    <name evidence="2" type="ORF">PMAYCL1PPCAC_20238</name>
</gene>
<comment type="caution">
    <text evidence="2">The sequence shown here is derived from an EMBL/GenBank/DDBJ whole genome shotgun (WGS) entry which is preliminary data.</text>
</comment>
<accession>A0AAN5CSP5</accession>
<feature type="transmembrane region" description="Helical" evidence="1">
    <location>
        <begin position="102"/>
        <end position="122"/>
    </location>
</feature>
<keyword evidence="1" id="KW-0472">Membrane</keyword>
<feature type="transmembrane region" description="Helical" evidence="1">
    <location>
        <begin position="165"/>
        <end position="186"/>
    </location>
</feature>
<dbReference type="Proteomes" id="UP001328107">
    <property type="component" value="Unassembled WGS sequence"/>
</dbReference>
<reference evidence="3" key="1">
    <citation type="submission" date="2022-10" db="EMBL/GenBank/DDBJ databases">
        <title>Genome assembly of Pristionchus species.</title>
        <authorList>
            <person name="Yoshida K."/>
            <person name="Sommer R.J."/>
        </authorList>
    </citation>
    <scope>NUCLEOTIDE SEQUENCE [LARGE SCALE GENOMIC DNA]</scope>
    <source>
        <strain evidence="3">RS5460</strain>
    </source>
</reference>
<protein>
    <submittedName>
        <fullName evidence="2">Uncharacterized protein</fullName>
    </submittedName>
</protein>
<keyword evidence="1" id="KW-0812">Transmembrane</keyword>
<proteinExistence type="predicted"/>
<evidence type="ECO:0000313" key="2">
    <source>
        <dbReference type="EMBL" id="GMR50043.1"/>
    </source>
</evidence>
<keyword evidence="3" id="KW-1185">Reference proteome</keyword>